<proteinExistence type="predicted"/>
<dbReference type="GO" id="GO:0016787">
    <property type="term" value="F:hydrolase activity"/>
    <property type="evidence" value="ECO:0007669"/>
    <property type="project" value="UniProtKB-KW"/>
</dbReference>
<keyword evidence="3" id="KW-1185">Reference proteome</keyword>
<dbReference type="EMBL" id="CP019650">
    <property type="protein sequence ID" value="AQQ66849.1"/>
    <property type="molecule type" value="Genomic_DNA"/>
</dbReference>
<reference evidence="2" key="1">
    <citation type="submission" date="2017-02" db="EMBL/GenBank/DDBJ databases">
        <title>Genome of Microbulbifer agarilyticus GP101.</title>
        <authorList>
            <person name="Jung J."/>
            <person name="Bae S.S."/>
            <person name="Baek K."/>
        </authorList>
    </citation>
    <scope>NUCLEOTIDE SEQUENCE [LARGE SCALE GENOMIC DNA]</scope>
    <source>
        <strain evidence="2">GP101</strain>
    </source>
</reference>
<name>A0A1Q2M2I5_9GAMM</name>
<evidence type="ECO:0000313" key="2">
    <source>
        <dbReference type="EMBL" id="AQQ66849.1"/>
    </source>
</evidence>
<dbReference type="PANTHER" id="PTHR22946">
    <property type="entry name" value="DIENELACTONE HYDROLASE DOMAIN-CONTAINING PROTEIN-RELATED"/>
    <property type="match status" value="1"/>
</dbReference>
<dbReference type="AlphaFoldDB" id="A0A1Q2M2I5"/>
<dbReference type="PANTHER" id="PTHR22946:SF0">
    <property type="entry name" value="DIENELACTONE HYDROLASE DOMAIN-CONTAINING PROTEIN"/>
    <property type="match status" value="1"/>
</dbReference>
<dbReference type="STRING" id="260552.Mag101_03740"/>
<organism evidence="2 3">
    <name type="scientific">Microbulbifer agarilyticus</name>
    <dbReference type="NCBI Taxonomy" id="260552"/>
    <lineage>
        <taxon>Bacteria</taxon>
        <taxon>Pseudomonadati</taxon>
        <taxon>Pseudomonadota</taxon>
        <taxon>Gammaproteobacteria</taxon>
        <taxon>Cellvibrionales</taxon>
        <taxon>Microbulbiferaceae</taxon>
        <taxon>Microbulbifer</taxon>
    </lineage>
</organism>
<keyword evidence="2" id="KW-0378">Hydrolase</keyword>
<evidence type="ECO:0000259" key="1">
    <source>
        <dbReference type="Pfam" id="PF01738"/>
    </source>
</evidence>
<dbReference type="KEGG" id="maga:Mag101_03740"/>
<dbReference type="InterPro" id="IPR029058">
    <property type="entry name" value="AB_hydrolase_fold"/>
</dbReference>
<dbReference type="InterPro" id="IPR050261">
    <property type="entry name" value="FrsA_esterase"/>
</dbReference>
<dbReference type="Proteomes" id="UP000188219">
    <property type="component" value="Chromosome"/>
</dbReference>
<evidence type="ECO:0000313" key="3">
    <source>
        <dbReference type="Proteomes" id="UP000188219"/>
    </source>
</evidence>
<protein>
    <submittedName>
        <fullName evidence="2">Dienelactone hydrolase</fullName>
    </submittedName>
</protein>
<gene>
    <name evidence="2" type="ORF">Mag101_03740</name>
</gene>
<dbReference type="eggNOG" id="COG0412">
    <property type="taxonomic scope" value="Bacteria"/>
</dbReference>
<dbReference type="Gene3D" id="3.40.50.1820">
    <property type="entry name" value="alpha/beta hydrolase"/>
    <property type="match status" value="1"/>
</dbReference>
<accession>A0A1Q2M2I5</accession>
<feature type="domain" description="Dienelactone hydrolase" evidence="1">
    <location>
        <begin position="34"/>
        <end position="258"/>
    </location>
</feature>
<sequence length="261" mass="28398">MQLTLAHYSQDQAFLREDAMHTEAIEYYIDDESFTGYLAYDDSIEGERPAILLLHEWWGMNDFTREEAERLAAEGFTAFALDMYGTGVSADNPSDAGALMTKTIETEGAPLKRFQAALDLINTHPTVQAGQVAAQGYCFGGAVALTMARLGLPLKGVVSFHGALESDVKVKPGDITAELQVYTGGDDAMIPAEHVANFVQEMQTAGVRFDVTSYPGVQHGFTNPAATARGEKFGIPLKYDEAAANDAYEGAVNFYNKIFQQ</sequence>
<dbReference type="Pfam" id="PF01738">
    <property type="entry name" value="DLH"/>
    <property type="match status" value="1"/>
</dbReference>
<dbReference type="InterPro" id="IPR002925">
    <property type="entry name" value="Dienelactn_hydro"/>
</dbReference>
<dbReference type="SUPFAM" id="SSF53474">
    <property type="entry name" value="alpha/beta-Hydrolases"/>
    <property type="match status" value="1"/>
</dbReference>